<sequence length="116" mass="12585">MGHQERQNILSSIAFLSPGSPQVLLVREILDMQSKMCLISKAATPSRLQNADCNLKIPTAAIFHFFSPPTPYSYSPQNLCVAEAKAEGVYSQLLPSVCFAVTGAVREEINPTTACL</sequence>
<gene>
    <name evidence="1" type="ORF">KIL84_008326</name>
</gene>
<keyword evidence="2" id="KW-1185">Reference proteome</keyword>
<dbReference type="Proteomes" id="UP000827986">
    <property type="component" value="Unassembled WGS sequence"/>
</dbReference>
<reference evidence="1" key="1">
    <citation type="submission" date="2021-09" db="EMBL/GenBank/DDBJ databases">
        <title>The genome of Mauremys mutica provides insights into the evolution of semi-aquatic lifestyle.</title>
        <authorList>
            <person name="Gong S."/>
            <person name="Gao Y."/>
        </authorList>
    </citation>
    <scope>NUCLEOTIDE SEQUENCE</scope>
    <source>
        <strain evidence="1">MM-2020</strain>
        <tissue evidence="1">Muscle</tissue>
    </source>
</reference>
<evidence type="ECO:0000313" key="1">
    <source>
        <dbReference type="EMBL" id="KAH1175452.1"/>
    </source>
</evidence>
<dbReference type="EMBL" id="JAHDVG010000477">
    <property type="protein sequence ID" value="KAH1175452.1"/>
    <property type="molecule type" value="Genomic_DNA"/>
</dbReference>
<name>A0A9D4ATB2_9SAUR</name>
<protein>
    <submittedName>
        <fullName evidence="1">Uncharacterized protein</fullName>
    </submittedName>
</protein>
<proteinExistence type="predicted"/>
<dbReference type="AlphaFoldDB" id="A0A9D4ATB2"/>
<accession>A0A9D4ATB2</accession>
<evidence type="ECO:0000313" key="2">
    <source>
        <dbReference type="Proteomes" id="UP000827986"/>
    </source>
</evidence>
<comment type="caution">
    <text evidence="1">The sequence shown here is derived from an EMBL/GenBank/DDBJ whole genome shotgun (WGS) entry which is preliminary data.</text>
</comment>
<organism evidence="1 2">
    <name type="scientific">Mauremys mutica</name>
    <name type="common">yellowpond turtle</name>
    <dbReference type="NCBI Taxonomy" id="74926"/>
    <lineage>
        <taxon>Eukaryota</taxon>
        <taxon>Metazoa</taxon>
        <taxon>Chordata</taxon>
        <taxon>Craniata</taxon>
        <taxon>Vertebrata</taxon>
        <taxon>Euteleostomi</taxon>
        <taxon>Archelosauria</taxon>
        <taxon>Testudinata</taxon>
        <taxon>Testudines</taxon>
        <taxon>Cryptodira</taxon>
        <taxon>Durocryptodira</taxon>
        <taxon>Testudinoidea</taxon>
        <taxon>Geoemydidae</taxon>
        <taxon>Geoemydinae</taxon>
        <taxon>Mauremys</taxon>
    </lineage>
</organism>